<name>A0A2P4Z6U6_9HYPO</name>
<protein>
    <submittedName>
        <fullName evidence="2">Uncharacterized protein</fullName>
    </submittedName>
</protein>
<dbReference type="Proteomes" id="UP000054821">
    <property type="component" value="Unassembled WGS sequence"/>
</dbReference>
<keyword evidence="3" id="KW-1185">Reference proteome</keyword>
<reference evidence="2 3" key="1">
    <citation type="journal article" date="2016" name="Genome Announc.">
        <title>Draft Whole-Genome Sequence of Trichoderma gamsii T6085, a Promising Biocontrol Agent of Fusarium Head Blight on Wheat.</title>
        <authorList>
            <person name="Baroncelli R."/>
            <person name="Zapparata A."/>
            <person name="Piaggeschi G."/>
            <person name="Sarrocco S."/>
            <person name="Vannacci G."/>
        </authorList>
    </citation>
    <scope>NUCLEOTIDE SEQUENCE [LARGE SCALE GENOMIC DNA]</scope>
    <source>
        <strain evidence="2 3">T6085</strain>
    </source>
</reference>
<sequence>MAIENAAGRATTTTATVTATATATTTTSEQYPVATVAAVDAVECGCNSHDLCCNYHDRNLLGSILDLDQLDTDPAEDPAVAAAAAIMEELAVAGSTALPPDNNDVNMDGVDAGQN</sequence>
<dbReference type="EMBL" id="JPDN02000099">
    <property type="protein sequence ID" value="PON20004.1"/>
    <property type="molecule type" value="Genomic_DNA"/>
</dbReference>
<dbReference type="RefSeq" id="XP_018660464.1">
    <property type="nucleotide sequence ID" value="XM_018806213.1"/>
</dbReference>
<feature type="region of interest" description="Disordered" evidence="1">
    <location>
        <begin position="95"/>
        <end position="115"/>
    </location>
</feature>
<evidence type="ECO:0000256" key="1">
    <source>
        <dbReference type="SAM" id="MobiDB-lite"/>
    </source>
</evidence>
<dbReference type="AlphaFoldDB" id="A0A2P4Z6U6"/>
<dbReference type="GeneID" id="29986296"/>
<evidence type="ECO:0000313" key="3">
    <source>
        <dbReference type="Proteomes" id="UP000054821"/>
    </source>
</evidence>
<feature type="compositionally biased region" description="Low complexity" evidence="1">
    <location>
        <begin position="10"/>
        <end position="27"/>
    </location>
</feature>
<accession>A0A2P4Z6U6</accession>
<gene>
    <name evidence="2" type="ORF">TGAM01_v211132</name>
</gene>
<comment type="caution">
    <text evidence="2">The sequence shown here is derived from an EMBL/GenBank/DDBJ whole genome shotgun (WGS) entry which is preliminary data.</text>
</comment>
<evidence type="ECO:0000313" key="2">
    <source>
        <dbReference type="EMBL" id="PON20004.1"/>
    </source>
</evidence>
<proteinExistence type="predicted"/>
<organism evidence="2 3">
    <name type="scientific">Trichoderma gamsii</name>
    <dbReference type="NCBI Taxonomy" id="398673"/>
    <lineage>
        <taxon>Eukaryota</taxon>
        <taxon>Fungi</taxon>
        <taxon>Dikarya</taxon>
        <taxon>Ascomycota</taxon>
        <taxon>Pezizomycotina</taxon>
        <taxon>Sordariomycetes</taxon>
        <taxon>Hypocreomycetidae</taxon>
        <taxon>Hypocreales</taxon>
        <taxon>Hypocreaceae</taxon>
        <taxon>Trichoderma</taxon>
    </lineage>
</organism>
<feature type="region of interest" description="Disordered" evidence="1">
    <location>
        <begin position="1"/>
        <end position="27"/>
    </location>
</feature>